<protein>
    <recommendedName>
        <fullName evidence="2">beta-ketoacyl-[acyl-carrier-protein] synthase I</fullName>
        <ecNumber evidence="2">2.3.1.41</ecNumber>
    </recommendedName>
</protein>
<organism evidence="6 7">
    <name type="scientific">Pseudocohnilembus persalinus</name>
    <name type="common">Ciliate</name>
    <dbReference type="NCBI Taxonomy" id="266149"/>
    <lineage>
        <taxon>Eukaryota</taxon>
        <taxon>Sar</taxon>
        <taxon>Alveolata</taxon>
        <taxon>Ciliophora</taxon>
        <taxon>Intramacronucleata</taxon>
        <taxon>Oligohymenophorea</taxon>
        <taxon>Scuticociliatia</taxon>
        <taxon>Philasterida</taxon>
        <taxon>Pseudocohnilembidae</taxon>
        <taxon>Pseudocohnilembus</taxon>
    </lineage>
</organism>
<dbReference type="NCBIfam" id="NF005589">
    <property type="entry name" value="PRK07314.1"/>
    <property type="match status" value="1"/>
</dbReference>
<dbReference type="Pfam" id="PF00109">
    <property type="entry name" value="ketoacyl-synt"/>
    <property type="match status" value="1"/>
</dbReference>
<dbReference type="OMA" id="WMAGASE"/>
<reference evidence="6 7" key="1">
    <citation type="journal article" date="2015" name="Sci. Rep.">
        <title>Genome of the facultative scuticociliatosis pathogen Pseudocohnilembus persalinus provides insight into its virulence through horizontal gene transfer.</title>
        <authorList>
            <person name="Xiong J."/>
            <person name="Wang G."/>
            <person name="Cheng J."/>
            <person name="Tian M."/>
            <person name="Pan X."/>
            <person name="Warren A."/>
            <person name="Jiang C."/>
            <person name="Yuan D."/>
            <person name="Miao W."/>
        </authorList>
    </citation>
    <scope>NUCLEOTIDE SEQUENCE [LARGE SCALE GENOMIC DNA]</scope>
    <source>
        <strain evidence="6">36N120E</strain>
    </source>
</reference>
<name>A0A0V0R235_PSEPJ</name>
<dbReference type="GO" id="GO:0005739">
    <property type="term" value="C:mitochondrion"/>
    <property type="evidence" value="ECO:0007669"/>
    <property type="project" value="TreeGrafter"/>
</dbReference>
<evidence type="ECO:0000256" key="1">
    <source>
        <dbReference type="ARBA" id="ARBA00008467"/>
    </source>
</evidence>
<dbReference type="PANTHER" id="PTHR11712:SF336">
    <property type="entry name" value="3-OXOACYL-[ACYL-CARRIER-PROTEIN] SYNTHASE, MITOCHONDRIAL"/>
    <property type="match status" value="1"/>
</dbReference>
<dbReference type="CDD" id="cd00834">
    <property type="entry name" value="KAS_I_II"/>
    <property type="match status" value="1"/>
</dbReference>
<gene>
    <name evidence="6" type="ORF">PPERSA_10389</name>
</gene>
<dbReference type="SMART" id="SM00825">
    <property type="entry name" value="PKS_KS"/>
    <property type="match status" value="1"/>
</dbReference>
<dbReference type="PROSITE" id="PS52004">
    <property type="entry name" value="KS3_2"/>
    <property type="match status" value="1"/>
</dbReference>
<dbReference type="InterPro" id="IPR014030">
    <property type="entry name" value="Ketoacyl_synth_N"/>
</dbReference>
<comment type="caution">
    <text evidence="6">The sequence shown here is derived from an EMBL/GenBank/DDBJ whole genome shotgun (WGS) entry which is preliminary data.</text>
</comment>
<accession>A0A0V0R235</accession>
<dbReference type="EC" id="2.3.1.41" evidence="2"/>
<feature type="domain" description="Ketosynthase family 3 (KS3)" evidence="5">
    <location>
        <begin position="23"/>
        <end position="441"/>
    </location>
</feature>
<dbReference type="Pfam" id="PF02801">
    <property type="entry name" value="Ketoacyl-synt_C"/>
    <property type="match status" value="1"/>
</dbReference>
<dbReference type="SUPFAM" id="SSF53901">
    <property type="entry name" value="Thiolase-like"/>
    <property type="match status" value="2"/>
</dbReference>
<evidence type="ECO:0000313" key="7">
    <source>
        <dbReference type="Proteomes" id="UP000054937"/>
    </source>
</evidence>
<dbReference type="InterPro" id="IPR020841">
    <property type="entry name" value="PKS_Beta-ketoAc_synthase_dom"/>
</dbReference>
<dbReference type="InterPro" id="IPR016039">
    <property type="entry name" value="Thiolase-like"/>
</dbReference>
<evidence type="ECO:0000256" key="4">
    <source>
        <dbReference type="RuleBase" id="RU003694"/>
    </source>
</evidence>
<sequence length="444" mass="48742">MIKFNYKSLSKFSTNYTKKTKQLNRVVITGLGSVNPLGLNVENSYQRFKNMESGIISIKSRQEYKDNPQYPDVYMAPVFEGFDTKKYKVAFSTNNTNMYTMSAVEEALQDSNLIQLLQENDQLREKCGVNIGTMSSNITKMTDILLDAGQKGFEKLNRMTILHILANMPAANVSIKYKLNGPSNTSSTACATGASSIGDSFRQIQMGTADIMIAGSSEDSISPTNIHGSLKLQAMSSKKWASAGQSSRPFDQQRSGFILGEGSGVLILEELSHALNRNAKIYCELTGYGQSSDGYHLTRPLEDGTWALKSMQNALKDADIPVEDLDHVNCHATSTQAGDTAEANAIQNLLKNNQDLLKKVTISAIKSQIGHTFGAAGSIETIFLIKSMEEGLAPGIKNLENPIEGYQLNFNKEQMKKQEINNVIKNAFGFGGVNTSLLFSKFKL</sequence>
<evidence type="ECO:0000313" key="6">
    <source>
        <dbReference type="EMBL" id="KRX08585.1"/>
    </source>
</evidence>
<proteinExistence type="inferred from homology"/>
<dbReference type="InParanoid" id="A0A0V0R235"/>
<dbReference type="OrthoDB" id="5334845at2759"/>
<dbReference type="EMBL" id="LDAU01000062">
    <property type="protein sequence ID" value="KRX08585.1"/>
    <property type="molecule type" value="Genomic_DNA"/>
</dbReference>
<evidence type="ECO:0000256" key="3">
    <source>
        <dbReference type="ARBA" id="ARBA00022679"/>
    </source>
</evidence>
<keyword evidence="3 4" id="KW-0808">Transferase</keyword>
<dbReference type="FunCoup" id="A0A0V0R235">
    <property type="interactions" value="147"/>
</dbReference>
<dbReference type="InterPro" id="IPR014031">
    <property type="entry name" value="Ketoacyl_synth_C"/>
</dbReference>
<dbReference type="GO" id="GO:0004315">
    <property type="term" value="F:3-oxoacyl-[acyl-carrier-protein] synthase activity"/>
    <property type="evidence" value="ECO:0007669"/>
    <property type="project" value="UniProtKB-EC"/>
</dbReference>
<dbReference type="GO" id="GO:0006633">
    <property type="term" value="P:fatty acid biosynthetic process"/>
    <property type="evidence" value="ECO:0007669"/>
    <property type="project" value="TreeGrafter"/>
</dbReference>
<evidence type="ECO:0000256" key="2">
    <source>
        <dbReference type="ARBA" id="ARBA00013191"/>
    </source>
</evidence>
<comment type="similarity">
    <text evidence="1 4">Belongs to the thiolase-like superfamily. Beta-ketoacyl-ACP synthases family.</text>
</comment>
<dbReference type="Proteomes" id="UP000054937">
    <property type="component" value="Unassembled WGS sequence"/>
</dbReference>
<dbReference type="Gene3D" id="3.40.47.10">
    <property type="match status" value="1"/>
</dbReference>
<dbReference type="InterPro" id="IPR000794">
    <property type="entry name" value="Beta-ketoacyl_synthase"/>
</dbReference>
<evidence type="ECO:0000259" key="5">
    <source>
        <dbReference type="PROSITE" id="PS52004"/>
    </source>
</evidence>
<dbReference type="PANTHER" id="PTHR11712">
    <property type="entry name" value="POLYKETIDE SYNTHASE-RELATED"/>
    <property type="match status" value="1"/>
</dbReference>
<keyword evidence="7" id="KW-1185">Reference proteome</keyword>
<dbReference type="AlphaFoldDB" id="A0A0V0R235"/>